<keyword evidence="5 9" id="KW-0963">Cytoplasm</keyword>
<dbReference type="PANTHER" id="PTHR43090">
    <property type="entry name" value="1-(5-PHOSPHORIBOSYL)-5-[(5-PHOSPHORIBOSYLAMINO)METHYLIDENEAMINO] IMIDAZOLE-4-CARBOXAMIDE ISOMERASE"/>
    <property type="match status" value="1"/>
</dbReference>
<dbReference type="UniPathway" id="UPA00031">
    <property type="reaction ID" value="UER00009"/>
</dbReference>
<evidence type="ECO:0000256" key="6">
    <source>
        <dbReference type="ARBA" id="ARBA00022605"/>
    </source>
</evidence>
<feature type="active site" description="Proton acceptor" evidence="9">
    <location>
        <position position="13"/>
    </location>
</feature>
<dbReference type="InterPro" id="IPR044524">
    <property type="entry name" value="Isoase_HisA-like"/>
</dbReference>
<evidence type="ECO:0000313" key="11">
    <source>
        <dbReference type="EMBL" id="BAS19504.1"/>
    </source>
</evidence>
<evidence type="ECO:0000313" key="12">
    <source>
        <dbReference type="Proteomes" id="UP000066203"/>
    </source>
</evidence>
<comment type="catalytic activity">
    <reaction evidence="1 9">
        <text>1-(5-phospho-beta-D-ribosyl)-5-[(5-phospho-beta-D-ribosylamino)methylideneamino]imidazole-4-carboxamide = 5-[(5-phospho-1-deoxy-D-ribulos-1-ylimino)methylamino]-1-(5-phospho-beta-D-ribosyl)imidazole-4-carboxamide</text>
        <dbReference type="Rhea" id="RHEA:15469"/>
        <dbReference type="ChEBI" id="CHEBI:58435"/>
        <dbReference type="ChEBI" id="CHEBI:58525"/>
        <dbReference type="EC" id="5.3.1.16"/>
    </reaction>
</comment>
<dbReference type="PANTHER" id="PTHR43090:SF2">
    <property type="entry name" value="1-(5-PHOSPHORIBOSYL)-5-[(5-PHOSPHORIBOSYLAMINO)METHYLIDENEAMINO] IMIDAZOLE-4-CARBOXAMIDE ISOMERASE"/>
    <property type="match status" value="1"/>
</dbReference>
<evidence type="ECO:0000256" key="5">
    <source>
        <dbReference type="ARBA" id="ARBA00022490"/>
    </source>
</evidence>
<dbReference type="GO" id="GO:0000162">
    <property type="term" value="P:L-tryptophan biosynthetic process"/>
    <property type="evidence" value="ECO:0007669"/>
    <property type="project" value="TreeGrafter"/>
</dbReference>
<evidence type="ECO:0000256" key="3">
    <source>
        <dbReference type="ARBA" id="ARBA00005133"/>
    </source>
</evidence>
<name>A0A0K2RXF3_9MICC</name>
<protein>
    <recommendedName>
        <fullName evidence="9">1-(5-phosphoribosyl)-5-[(5-phosphoribosylamino)methylideneamino] imidazole-4-carboxamide isomerase</fullName>
        <ecNumber evidence="9">5.3.1.16</ecNumber>
    </recommendedName>
    <alternativeName>
        <fullName evidence="9">Phosphoribosylformimino-5-aminoimidazole carboxamide ribotide isomerase</fullName>
    </alternativeName>
</protein>
<dbReference type="GO" id="GO:0003949">
    <property type="term" value="F:1-(5-phosphoribosyl)-5-[(5-phosphoribosylamino)methylideneamino]imidazole-4-carboxamide isomerase activity"/>
    <property type="evidence" value="ECO:0007669"/>
    <property type="project" value="UniProtKB-UniRule"/>
</dbReference>
<dbReference type="EMBL" id="AP014938">
    <property type="protein sequence ID" value="BAS19504.1"/>
    <property type="molecule type" value="Genomic_DNA"/>
</dbReference>
<dbReference type="HAMAP" id="MF_01014">
    <property type="entry name" value="HisA"/>
    <property type="match status" value="1"/>
</dbReference>
<keyword evidence="6 9" id="KW-0028">Amino-acid biosynthesis</keyword>
<dbReference type="InterPro" id="IPR023016">
    <property type="entry name" value="HisA/PriA"/>
</dbReference>
<comment type="subcellular location">
    <subcellularLocation>
        <location evidence="2 9">Cytoplasm</location>
    </subcellularLocation>
</comment>
<keyword evidence="8 9" id="KW-0413">Isomerase</keyword>
<dbReference type="Proteomes" id="UP000066203">
    <property type="component" value="Chromosome"/>
</dbReference>
<evidence type="ECO:0000256" key="4">
    <source>
        <dbReference type="ARBA" id="ARBA00009667"/>
    </source>
</evidence>
<dbReference type="Gene3D" id="3.20.20.70">
    <property type="entry name" value="Aldolase class I"/>
    <property type="match status" value="1"/>
</dbReference>
<evidence type="ECO:0000256" key="1">
    <source>
        <dbReference type="ARBA" id="ARBA00000901"/>
    </source>
</evidence>
<dbReference type="InterPro" id="IPR013785">
    <property type="entry name" value="Aldolase_TIM"/>
</dbReference>
<organism evidence="11">
    <name type="scientific">Rothia mucilaginosa</name>
    <dbReference type="NCBI Taxonomy" id="43675"/>
    <lineage>
        <taxon>Bacteria</taxon>
        <taxon>Bacillati</taxon>
        <taxon>Actinomycetota</taxon>
        <taxon>Actinomycetes</taxon>
        <taxon>Micrococcales</taxon>
        <taxon>Micrococcaceae</taxon>
        <taxon>Rothia</taxon>
    </lineage>
</organism>
<keyword evidence="7 9" id="KW-0368">Histidine biosynthesis</keyword>
<dbReference type="AlphaFoldDB" id="A0A0K2RXF3"/>
<evidence type="ECO:0000256" key="8">
    <source>
        <dbReference type="ARBA" id="ARBA00023235"/>
    </source>
</evidence>
<dbReference type="InterPro" id="IPR011060">
    <property type="entry name" value="RibuloseP-bd_barrel"/>
</dbReference>
<accession>A0A0K2RXF3</accession>
<dbReference type="PATRIC" id="fig|43675.28.peg.262"/>
<proteinExistence type="inferred from homology"/>
<dbReference type="SUPFAM" id="SSF51366">
    <property type="entry name" value="Ribulose-phoshate binding barrel"/>
    <property type="match status" value="1"/>
</dbReference>
<evidence type="ECO:0000256" key="2">
    <source>
        <dbReference type="ARBA" id="ARBA00004496"/>
    </source>
</evidence>
<dbReference type="GO" id="GO:0005737">
    <property type="term" value="C:cytoplasm"/>
    <property type="evidence" value="ECO:0007669"/>
    <property type="project" value="UniProtKB-SubCell"/>
</dbReference>
<evidence type="ECO:0000256" key="9">
    <source>
        <dbReference type="HAMAP-Rule" id="MF_01014"/>
    </source>
</evidence>
<comment type="pathway">
    <text evidence="3 9">Amino-acid biosynthesis; L-histidine biosynthesis; L-histidine from 5-phospho-alpha-D-ribose 1-diphosphate: step 4/9.</text>
</comment>
<dbReference type="Pfam" id="PF00977">
    <property type="entry name" value="His_biosynth"/>
    <property type="match status" value="1"/>
</dbReference>
<feature type="active site" description="Proton donor" evidence="9">
    <location>
        <position position="145"/>
    </location>
</feature>
<dbReference type="RefSeq" id="WP_060823725.1">
    <property type="nucleotide sequence ID" value="NZ_AP014938.1"/>
</dbReference>
<reference evidence="12" key="1">
    <citation type="submission" date="2015-08" db="EMBL/GenBank/DDBJ databases">
        <title>Complete genome sequence of Rothia mucilaginosa strain NUM-Rm6536.</title>
        <authorList>
            <person name="Nambu T."/>
        </authorList>
    </citation>
    <scope>NUCLEOTIDE SEQUENCE [LARGE SCALE GENOMIC DNA]</scope>
    <source>
        <strain evidence="12">NUM-Rm6536</strain>
    </source>
</reference>
<evidence type="ECO:0000256" key="10">
    <source>
        <dbReference type="RuleBase" id="RU003657"/>
    </source>
</evidence>
<comment type="similarity">
    <text evidence="4 9 10">Belongs to the HisA/HisF family.</text>
</comment>
<dbReference type="EC" id="5.3.1.16" evidence="9"/>
<evidence type="ECO:0000256" key="7">
    <source>
        <dbReference type="ARBA" id="ARBA00023102"/>
    </source>
</evidence>
<dbReference type="GO" id="GO:0000105">
    <property type="term" value="P:L-histidine biosynthetic process"/>
    <property type="evidence" value="ECO:0007669"/>
    <property type="project" value="UniProtKB-UniRule"/>
</dbReference>
<dbReference type="InterPro" id="IPR006062">
    <property type="entry name" value="His_biosynth"/>
</dbReference>
<gene>
    <name evidence="9" type="primary">hisA</name>
    <name evidence="11" type="ORF">RM6536_0257</name>
</gene>
<sequence length="262" mass="27489">MSAPVLELLPAVDISEGYAVRPVGGTLSGGEQRLDPVEAALTWVKARARWIHLVDLDLAFGRGTNTEVLAEVVAAVRAENARMAGSAPVRIQVSGGVRNAESLERALSLNPDRVNVTSAALADSSWLEDTLARYADSDLLALGLDARYTPERGWVTVARGTDWSGPAVAEALAWLEGAGVRRYIVTDVSKDGSLAGPGAELLDVVLVQTDRPVVASGGVSSLDDLVKLRSMVPSGLEGVVLGKALYVGNFSFEQALEAAGSR</sequence>